<dbReference type="Pfam" id="PF12777">
    <property type="entry name" value="MT"/>
    <property type="match status" value="1"/>
</dbReference>
<evidence type="ECO:0000259" key="25">
    <source>
        <dbReference type="Pfam" id="PF18199"/>
    </source>
</evidence>
<dbReference type="FunFam" id="1.10.287.2620:FF:000005">
    <property type="entry name" value="Dynein heavy chain 1, axonemal"/>
    <property type="match status" value="1"/>
</dbReference>
<comment type="subcellular location">
    <subcellularLocation>
        <location evidence="1">Cell projection</location>
        <location evidence="1">Cilium</location>
        <location evidence="1">Flagellum</location>
    </subcellularLocation>
    <subcellularLocation>
        <location evidence="2">Cytoplasm</location>
        <location evidence="2">Cytoskeleton</location>
        <location evidence="2">Cilium axoneme</location>
    </subcellularLocation>
</comment>
<evidence type="ECO:0000259" key="16">
    <source>
        <dbReference type="Pfam" id="PF03028"/>
    </source>
</evidence>
<dbReference type="Gene3D" id="1.20.920.30">
    <property type="match status" value="1"/>
</dbReference>
<feature type="domain" description="Dynein heavy chain AAA lid" evidence="24">
    <location>
        <begin position="2698"/>
        <end position="2837"/>
    </location>
</feature>
<dbReference type="GO" id="GO:0030286">
    <property type="term" value="C:dynein complex"/>
    <property type="evidence" value="ECO:0007669"/>
    <property type="project" value="UniProtKB-KW"/>
</dbReference>
<dbReference type="Pfam" id="PF08393">
    <property type="entry name" value="DHC_N2"/>
    <property type="match status" value="1"/>
</dbReference>
<dbReference type="Pfam" id="PF12774">
    <property type="entry name" value="AAA_6"/>
    <property type="match status" value="1"/>
</dbReference>
<evidence type="ECO:0000256" key="12">
    <source>
        <dbReference type="ARBA" id="ARBA00023175"/>
    </source>
</evidence>
<evidence type="ECO:0000256" key="4">
    <source>
        <dbReference type="ARBA" id="ARBA00022490"/>
    </source>
</evidence>
<evidence type="ECO:0000256" key="13">
    <source>
        <dbReference type="ARBA" id="ARBA00023212"/>
    </source>
</evidence>
<dbReference type="Gene3D" id="1.20.920.20">
    <property type="match status" value="2"/>
</dbReference>
<dbReference type="GO" id="GO:0031514">
    <property type="term" value="C:motile cilium"/>
    <property type="evidence" value="ECO:0007669"/>
    <property type="project" value="UniProtKB-SubCell"/>
</dbReference>
<feature type="domain" description="Dynein heavy chain coiled coil stalk" evidence="19">
    <location>
        <begin position="1769"/>
        <end position="2061"/>
    </location>
</feature>
<name>A0A8C3HSZ1_CHRPI</name>
<evidence type="ECO:0000256" key="11">
    <source>
        <dbReference type="ARBA" id="ARBA00023069"/>
    </source>
</evidence>
<comment type="similarity">
    <text evidence="3">Belongs to the dynein heavy chain family.</text>
</comment>
<dbReference type="InterPro" id="IPR042222">
    <property type="entry name" value="Dynein_2_N"/>
</dbReference>
<keyword evidence="27" id="KW-1185">Reference proteome</keyword>
<dbReference type="Gene3D" id="3.20.180.20">
    <property type="entry name" value="Dynein heavy chain, N-terminal domain 2"/>
    <property type="match status" value="1"/>
</dbReference>
<keyword evidence="11" id="KW-0969">Cilium</keyword>
<evidence type="ECO:0000259" key="24">
    <source>
        <dbReference type="Pfam" id="PF18198"/>
    </source>
</evidence>
<dbReference type="Pfam" id="PF12781">
    <property type="entry name" value="AAA_9"/>
    <property type="match status" value="1"/>
</dbReference>
<dbReference type="FunFam" id="3.10.490.20:FF:000001">
    <property type="entry name" value="dynein heavy chain 7, axonemal"/>
    <property type="match status" value="1"/>
</dbReference>
<dbReference type="Gene3D" id="3.40.50.300">
    <property type="entry name" value="P-loop containing nucleotide triphosphate hydrolases"/>
    <property type="match status" value="5"/>
</dbReference>
<dbReference type="Pfam" id="PF18198">
    <property type="entry name" value="AAA_lid_11"/>
    <property type="match status" value="1"/>
</dbReference>
<dbReference type="InterPro" id="IPR043157">
    <property type="entry name" value="Dynein_AAA1S"/>
</dbReference>
<keyword evidence="6" id="KW-0547">Nucleotide-binding</keyword>
<dbReference type="FunFam" id="3.40.50.300:FF:000044">
    <property type="entry name" value="Dynein heavy chain 5, axonemal"/>
    <property type="match status" value="1"/>
</dbReference>
<evidence type="ECO:0000313" key="26">
    <source>
        <dbReference type="Ensembl" id="ENSCPBP00000023056.1"/>
    </source>
</evidence>
<dbReference type="GO" id="GO:0005930">
    <property type="term" value="C:axoneme"/>
    <property type="evidence" value="ECO:0007669"/>
    <property type="project" value="UniProtKB-SubCell"/>
</dbReference>
<dbReference type="GO" id="GO:0005874">
    <property type="term" value="C:microtubule"/>
    <property type="evidence" value="ECO:0007669"/>
    <property type="project" value="UniProtKB-KW"/>
</dbReference>
<accession>A0A8C3HSZ1</accession>
<dbReference type="GO" id="GO:0051959">
    <property type="term" value="F:dynein light intermediate chain binding"/>
    <property type="evidence" value="ECO:0007669"/>
    <property type="project" value="InterPro"/>
</dbReference>
<dbReference type="FunFam" id="3.40.50.300:FF:000362">
    <property type="entry name" value="Dynein, axonemal, heavy chain 6"/>
    <property type="match status" value="1"/>
</dbReference>
<feature type="domain" description="Dynein heavy chain 3 AAA+ lid" evidence="23">
    <location>
        <begin position="1302"/>
        <end position="1385"/>
    </location>
</feature>
<feature type="domain" description="Dynein heavy chain region D6 P-loop" evidence="16">
    <location>
        <begin position="2553"/>
        <end position="2666"/>
    </location>
</feature>
<evidence type="ECO:0000256" key="5">
    <source>
        <dbReference type="ARBA" id="ARBA00022701"/>
    </source>
</evidence>
<dbReference type="Gene3D" id="1.10.8.1220">
    <property type="match status" value="1"/>
</dbReference>
<evidence type="ECO:0000256" key="8">
    <source>
        <dbReference type="ARBA" id="ARBA00022846"/>
    </source>
</evidence>
<evidence type="ECO:0000256" key="7">
    <source>
        <dbReference type="ARBA" id="ARBA00022840"/>
    </source>
</evidence>
<feature type="domain" description="Dynein heavy chain hydrolytic ATP-binding dynein motor region" evidence="18">
    <location>
        <begin position="524"/>
        <end position="845"/>
    </location>
</feature>
<dbReference type="Gene3D" id="6.10.140.1060">
    <property type="match status" value="1"/>
</dbReference>
<dbReference type="GO" id="GO:0005524">
    <property type="term" value="F:ATP binding"/>
    <property type="evidence" value="ECO:0007669"/>
    <property type="project" value="UniProtKB-KW"/>
</dbReference>
<proteinExistence type="inferred from homology"/>
<feature type="coiled-coil region" evidence="15">
    <location>
        <begin position="1974"/>
        <end position="2008"/>
    </location>
</feature>
<dbReference type="InterPro" id="IPR004273">
    <property type="entry name" value="Dynein_heavy_D6_P-loop"/>
</dbReference>
<dbReference type="FunFam" id="3.20.180.20:FF:000003">
    <property type="entry name" value="Dynein heavy chain 12, axonemal"/>
    <property type="match status" value="1"/>
</dbReference>
<keyword evidence="7" id="KW-0067">ATP-binding</keyword>
<dbReference type="Ensembl" id="ENSCPBT00000027171.1">
    <property type="protein sequence ID" value="ENSCPBP00000023056.1"/>
    <property type="gene ID" value="ENSCPBG00000016174.1"/>
</dbReference>
<dbReference type="Gene3D" id="1.10.8.710">
    <property type="match status" value="1"/>
</dbReference>
<reference evidence="26" key="1">
    <citation type="submission" date="2025-08" db="UniProtKB">
        <authorList>
            <consortium name="Ensembl"/>
        </authorList>
    </citation>
    <scope>IDENTIFICATION</scope>
</reference>
<evidence type="ECO:0000256" key="10">
    <source>
        <dbReference type="ARBA" id="ARBA00023054"/>
    </source>
</evidence>
<feature type="domain" description="Dynein heavy chain AAA module D4" evidence="20">
    <location>
        <begin position="1446"/>
        <end position="1707"/>
    </location>
</feature>
<evidence type="ECO:0000256" key="3">
    <source>
        <dbReference type="ARBA" id="ARBA00008887"/>
    </source>
</evidence>
<dbReference type="FunFam" id="1.20.1270.280:FF:000001">
    <property type="entry name" value="dynein heavy chain 7, axonemal"/>
    <property type="match status" value="1"/>
</dbReference>
<keyword evidence="9" id="KW-0243">Dynein</keyword>
<dbReference type="InterPro" id="IPR027417">
    <property type="entry name" value="P-loop_NTPase"/>
</dbReference>
<dbReference type="Gene3D" id="1.10.8.720">
    <property type="entry name" value="Region D6 of dynein motor"/>
    <property type="match status" value="1"/>
</dbReference>
<keyword evidence="13" id="KW-0206">Cytoskeleton</keyword>
<sequence>MVKEFQPYWDLWTTASDWIRWSESWMNDPLSAIDAEQLEKNVNESFKTMHKCVKQFKDVPACQDVAVEIRGRIEEFRPYIPLIQGLRNPGMRNRHWEMLSKEININVKPKANLTFSRCLEMKLLDHIDSIAKIAEIAGKEFSIENALDKMESEWVSILFNIMPYKGTETFILKSPDEASQLLDDHIVMTQSMSFSPYKKPFEDRMNTWETKLKMTQDVLEEWLTCQRSWLYLEPIFSSEDINRQLPVESKRYQTMDRTWRKIMKNANENREVRLWVLTWHVLLESLRKCNQLLDLVQKGLSEYLETKRGVFPRFYFLSDDELLEILSQTKNPTAVQPHLRKCFENIARLLFQEDLQITHMYSAEGEEVKLFFPIYPTGNVENWLLEVEKSMKASVRDNIERSIRVYPHVRVLHPTLFFHSSPANTGGVQQVAFGMIWLKRTWSSMTASRILSDLVALVRGKLSRMQRTVLSALIVIEVHAKDVAAKLIEENVMNENDFEWISQLRYYWTRNDLYIRAVNAEFIYGYEYLGNSGRLVITPLTDRCYLTLTGALHLKFGGAPAGPAGTGKTETTKDLGKALAIQTVVFNCSDQLDFMAMGKFLKGLASSGAWACFDEFNRIDVEVLSVVAQQITTIQKVDRFMFEGTEIPLVPSCAIFITMNPGYAGRTELPDNLKALFRPVAMMVPDYSMIAEISLYSFGFNEAKVLAKKITTTFKLSSEQLSSQDHYDFGMRAVKTVISAAGNLKRENPTMNEELICLRAIRDVNVPKFLQDDLKLFNGIVSDLFPKIKDEPIEYGILEEAIHKSCIKDNLKDVEGFVTKCIQLYETTVVRHGLMLVGPAGSGKTKCYRVLAAAMTSLKGQPSVSGGNYEAVNYFILNPKSITMGQLYGEFDLLTHEWTDGILSSLIRVGAIASDTNKKWYVFDGPVDAVWIENMNTVLDDNKKLCLSSGEIIKLTEVTNLSPLDLAVASPATVSRCGMVYLEPSLLGLKPFTWCWLRKIPDIMKPFSEQLASLFSRFLEVSSCHVPDLSQSGIRKVPREKADRLGELIEPWFMFSLIWSVGATGDAQSRVAFSMWLREKMASEQVSGCKGNIICVVPTEPVKANQLTNGYSICPGLHCNDDYLSFFSLQVLCVGPTGTGKTLTISDKLLKNLPLEYITHFLTFSARTSANQTQDLIDSKLDKRRKGVFGPPLGKYFIFFIDDLNMPALETYGAQPPIELLRQWMDHQGWYDRKQIGMIQNLVDINFVCAMGPPGGGRNAITARLTRHFNYLSFTEMEDSSKKKIFSTILGTPGVEHLNEPLVDATIRVYSTITSQLLPTPAKSHYTFNLRDLSKVFQGMLMAEACKIEDKLHLLRLWYHESCRVFRDRLVNDEDRNWFDDLMKSMMAEWDTTFEEVIPYQPVLFGDFMMPGADVKIYELIDDQEKLMRVIEEYMEEYNQINTTKMKLVLFMDAMQHICRISRILRQALGNALLLGVGGSGRESLTRLASHMADYECFQIELSKNYGMAEWREDVKKIMLKAGLQRLPITFLFTDSQIKSESFLEDINNVLNSGDIPNLYAPDEQDQIMTTMKPIVQDLGQQPTKANLMAAYTGLVRSNIHMVLCMSPIGEVFRARLRQFPSLVNCCTIDWFNEWPAEALQCVASSFLQEIPDLEATSEVIDGMIQVCVAIHQSVAVKCKVYLAELARHNYVTPKSYLELLGIFTALIGKKKQELNTAKKRMKSGLDKVGSSESGELWAPIIYLIGVLFTAKDPAVISPTPQAETRNAVQAEEMKAKVKAQTAQAIADDAQKDLAEALPALDAALASLRNLNKNDVTEVRAMQRPPLGVKMVIEAVCIMKGIKPKKVAGDKPGSKVDDYWEPGKGLLQDPGKFLESLFKFDKVSNVIKAIQPYIDNEEFQPAAIAKVSKACTSICQWVRAMHKYHFVAKGVEPKRVRALLVCDTLGYMAPGEPGIRACLHLQSKDRLREVEDGIATLQAKYRSCIAKKEELELKCELCEQRLGRADKLINGLADEKVRWQDTVQNLDYMINNIAGDVLISAGFVAYLGPFTGQYRTALCEDWLKKLEEHDVPHTREPNLISTLGDPVKIRSWQIAGLPNDTLSVENGVITQFSQRWTHFIDPQGQANKWIKNLEKENGLEVAKLSDRDFLRSLENSIRFGKPFLLENVGEELDPALEPVLLKQTYKQQGSTVLKLGDTVIPYHEDFKMYITTNLPNPHYTPEISTKLTLINFTLSPSGLEDQLLGQVVAEERPDLEEAKNQLIISNAKMRQELKEIEDQILYRLSSSEGNPVDDLELIKVLEASKLKAGEIQAKVKIAEQTEKDIDITRLEYVPVAVRTQILYFCVSDLSNVDPMYQYSLEWFLNIFLSGITNSERADILARLNINKYLTFSLYSNVCRSLFEKHKLMFAFLLCVRIMMNEGKINMDEWRYLLSGGAIKTMRENPAPEWLYERAWGDILALTNLKSFSSFADDFIDNIQEFRAIFDSTEPHREPLPGKWDSTLDSFQKLLPLRCLRGDKVTNAMQDFVAMNLDQRFIEPQTSDLTAVFKESTSTTPLIFVLSPGTDPAADLYKFAEETKFSKKLSAISLGQGQGPRAEAMMRSAMERGKWVFFQNCHLAPSWMPSLERLIESINPDKVHRDFRLWLTSLPSNQFPVSILQNGSKMTIEPPRGVKANLLKSYISLSDDFLNSCSKISEFKALLLSLCLFHGNALERRKFGPLGFNIPYEFTDGDLRICISQLKMFLDEYANIPYKVLKYTAGEINYGGRVTDDWDRRCIMNILEDFYKPEVLTEDFAYSESGIYRQISTSYDLNGYIQYIKSLPLNDSPEIFSLHDNANITFAQNETFALLGAIIQLQPKMSTSGGRGREELVEETSKDILKKVPDPINVQEVMLKYPVLYEESMNTVLVQEVIRYNRLLEVIAQTLQDLLKALKGLVVMSSQLELMANSLFNNIVPELWNAKAYPSLKPLASWVNDLLQRIDFLQRWITKGIPPVFWISGFFFPQAFLTGTLQNFARKSIVSIDTIAFDFQVMRESVNELAQRPTQGCYIHGLFLEGARWDPLSFQLAESRPKELYTEMAVIWLVPVPNRKPPTTGFYLCPIYKTLTRAGTLSTTGHSTNYVIAVEIPSSKLQRHWIKRGVALICALDF</sequence>
<dbReference type="InterPro" id="IPR041466">
    <property type="entry name" value="Dynein_AAA5_ext"/>
</dbReference>
<evidence type="ECO:0000259" key="20">
    <source>
        <dbReference type="Pfam" id="PF12780"/>
    </source>
</evidence>
<feature type="domain" description="Dynein heavy chain linker" evidence="17">
    <location>
        <begin position="2"/>
        <end position="401"/>
    </location>
</feature>
<dbReference type="Gene3D" id="1.20.58.1120">
    <property type="match status" value="1"/>
</dbReference>
<dbReference type="Pfam" id="PF03028">
    <property type="entry name" value="Dynein_heavy"/>
    <property type="match status" value="1"/>
</dbReference>
<feature type="domain" description="Dynein heavy chain ATP-binding dynein motor region" evidence="21">
    <location>
        <begin position="2090"/>
        <end position="2311"/>
    </location>
</feature>
<dbReference type="InterPro" id="IPR043160">
    <property type="entry name" value="Dynein_C_barrel"/>
</dbReference>
<dbReference type="GO" id="GO:0003341">
    <property type="term" value="P:cilium movement"/>
    <property type="evidence" value="ECO:0007669"/>
    <property type="project" value="UniProtKB-ARBA"/>
</dbReference>
<dbReference type="Pfam" id="PF17857">
    <property type="entry name" value="AAA_lid_1"/>
    <property type="match status" value="1"/>
</dbReference>
<dbReference type="Gene3D" id="3.10.490.20">
    <property type="match status" value="1"/>
</dbReference>
<dbReference type="FunFam" id="1.20.140.100:FF:000004">
    <property type="entry name" value="Dynein axonemal heavy chain 6"/>
    <property type="match status" value="1"/>
</dbReference>
<dbReference type="FunFam" id="3.40.50.300:FF:000223">
    <property type="entry name" value="Dynein heavy chain 3, axonemal"/>
    <property type="match status" value="1"/>
</dbReference>
<reference evidence="26" key="2">
    <citation type="submission" date="2025-09" db="UniProtKB">
        <authorList>
            <consortium name="Ensembl"/>
        </authorList>
    </citation>
    <scope>IDENTIFICATION</scope>
</reference>
<dbReference type="GO" id="GO:0045505">
    <property type="term" value="F:dynein intermediate chain binding"/>
    <property type="evidence" value="ECO:0007669"/>
    <property type="project" value="InterPro"/>
</dbReference>
<evidence type="ECO:0000256" key="9">
    <source>
        <dbReference type="ARBA" id="ARBA00023017"/>
    </source>
</evidence>
<evidence type="ECO:0000259" key="17">
    <source>
        <dbReference type="Pfam" id="PF08393"/>
    </source>
</evidence>
<evidence type="ECO:0000259" key="22">
    <source>
        <dbReference type="Pfam" id="PF17852"/>
    </source>
</evidence>
<organism evidence="26 27">
    <name type="scientific">Chrysemys picta bellii</name>
    <name type="common">Western painted turtle</name>
    <name type="synonym">Emys bellii</name>
    <dbReference type="NCBI Taxonomy" id="8478"/>
    <lineage>
        <taxon>Eukaryota</taxon>
        <taxon>Metazoa</taxon>
        <taxon>Chordata</taxon>
        <taxon>Craniata</taxon>
        <taxon>Vertebrata</taxon>
        <taxon>Euteleostomi</taxon>
        <taxon>Archelosauria</taxon>
        <taxon>Testudinata</taxon>
        <taxon>Testudines</taxon>
        <taxon>Cryptodira</taxon>
        <taxon>Durocryptodira</taxon>
        <taxon>Testudinoidea</taxon>
        <taxon>Emydidae</taxon>
        <taxon>Chrysemys</taxon>
    </lineage>
</organism>
<keyword evidence="12" id="KW-0505">Motor protein</keyword>
<evidence type="ECO:0000259" key="23">
    <source>
        <dbReference type="Pfam" id="PF17857"/>
    </source>
</evidence>
<keyword evidence="14" id="KW-0966">Cell projection</keyword>
<gene>
    <name evidence="26" type="primary">DNAH1</name>
</gene>
<dbReference type="FunFam" id="1.10.8.1220:FF:000001">
    <property type="entry name" value="Dynein axonemal heavy chain 5"/>
    <property type="match status" value="1"/>
</dbReference>
<dbReference type="Pfam" id="PF18199">
    <property type="entry name" value="Dynein_C"/>
    <property type="match status" value="1"/>
</dbReference>
<evidence type="ECO:0000259" key="19">
    <source>
        <dbReference type="Pfam" id="PF12777"/>
    </source>
</evidence>
<dbReference type="Gene3D" id="1.10.287.2620">
    <property type="match status" value="1"/>
</dbReference>
<dbReference type="Pfam" id="PF12780">
    <property type="entry name" value="AAA_8"/>
    <property type="match status" value="1"/>
</dbReference>
<dbReference type="FunFam" id="1.10.8.720:FF:000001">
    <property type="entry name" value="dynein heavy chain 7, axonemal"/>
    <property type="match status" value="1"/>
</dbReference>
<keyword evidence="10 15" id="KW-0175">Coiled coil</keyword>
<dbReference type="Pfam" id="PF12775">
    <property type="entry name" value="AAA_7"/>
    <property type="match status" value="1"/>
</dbReference>
<evidence type="ECO:0000313" key="27">
    <source>
        <dbReference type="Proteomes" id="UP000694380"/>
    </source>
</evidence>
<dbReference type="Pfam" id="PF17852">
    <property type="entry name" value="Dynein_AAA_lid"/>
    <property type="match status" value="1"/>
</dbReference>
<dbReference type="InterPro" id="IPR013602">
    <property type="entry name" value="Dynein_heavy_linker"/>
</dbReference>
<dbReference type="InterPro" id="IPR041228">
    <property type="entry name" value="Dynein_C"/>
</dbReference>
<dbReference type="PANTHER" id="PTHR22878:SF73">
    <property type="entry name" value="DYNEIN AXONEMAL HEAVY CHAIN 1"/>
    <property type="match status" value="1"/>
</dbReference>
<evidence type="ECO:0000256" key="2">
    <source>
        <dbReference type="ARBA" id="ARBA00004430"/>
    </source>
</evidence>
<dbReference type="InterPro" id="IPR041658">
    <property type="entry name" value="AAA_lid_11"/>
</dbReference>
<dbReference type="InterPro" id="IPR024743">
    <property type="entry name" value="Dynein_HC_stalk"/>
</dbReference>
<evidence type="ECO:0000259" key="21">
    <source>
        <dbReference type="Pfam" id="PF12781"/>
    </source>
</evidence>
<dbReference type="Proteomes" id="UP000694380">
    <property type="component" value="Unplaced"/>
</dbReference>
<dbReference type="Gene3D" id="1.20.1270.280">
    <property type="match status" value="1"/>
</dbReference>
<dbReference type="Gene3D" id="1.20.920.60">
    <property type="match status" value="1"/>
</dbReference>
<dbReference type="InterPro" id="IPR035706">
    <property type="entry name" value="AAA_9"/>
</dbReference>
<dbReference type="Gene3D" id="1.20.140.100">
    <property type="entry name" value="Dynein heavy chain, N-terminal domain 2"/>
    <property type="match status" value="1"/>
</dbReference>
<keyword evidence="4" id="KW-0963">Cytoplasm</keyword>
<evidence type="ECO:0000256" key="6">
    <source>
        <dbReference type="ARBA" id="ARBA00022741"/>
    </source>
</evidence>
<feature type="domain" description="Dynein heavy chain C-terminal" evidence="25">
    <location>
        <begin position="2843"/>
        <end position="3145"/>
    </location>
</feature>
<dbReference type="GO" id="GO:0008569">
    <property type="term" value="F:minus-end-directed microtubule motor activity"/>
    <property type="evidence" value="ECO:0007669"/>
    <property type="project" value="InterPro"/>
</dbReference>
<evidence type="ECO:0000259" key="18">
    <source>
        <dbReference type="Pfam" id="PF12774"/>
    </source>
</evidence>
<dbReference type="InterPro" id="IPR035699">
    <property type="entry name" value="AAA_6"/>
</dbReference>
<dbReference type="OMA" id="HNVAKMV"/>
<keyword evidence="8" id="KW-0282">Flagellum</keyword>
<dbReference type="InterPro" id="IPR026983">
    <property type="entry name" value="DHC"/>
</dbReference>
<dbReference type="FunFam" id="3.40.50.300:FF:002141">
    <property type="entry name" value="Dynein heavy chain"/>
    <property type="match status" value="1"/>
</dbReference>
<dbReference type="PANTHER" id="PTHR22878">
    <property type="entry name" value="DYNEIN HEAVY CHAIN 6, AXONEMAL-LIKE-RELATED"/>
    <property type="match status" value="1"/>
</dbReference>
<dbReference type="SUPFAM" id="SSF52540">
    <property type="entry name" value="P-loop containing nucleoside triphosphate hydrolases"/>
    <property type="match status" value="4"/>
</dbReference>
<dbReference type="GeneTree" id="ENSGT00940000154791"/>
<feature type="domain" description="Dynein heavy chain AAA 5 extension" evidence="22">
    <location>
        <begin position="1014"/>
        <end position="1083"/>
    </location>
</feature>
<dbReference type="FunFam" id="1.10.8.710:FF:000004">
    <property type="entry name" value="Dynein axonemal heavy chain 6"/>
    <property type="match status" value="1"/>
</dbReference>
<dbReference type="FunFam" id="1.20.920.20:FF:000001">
    <property type="entry name" value="dynein heavy chain 2, axonemal"/>
    <property type="match status" value="1"/>
</dbReference>
<dbReference type="InterPro" id="IPR024317">
    <property type="entry name" value="Dynein_heavy_chain_D4_dom"/>
</dbReference>
<evidence type="ECO:0000256" key="1">
    <source>
        <dbReference type="ARBA" id="ARBA00004230"/>
    </source>
</evidence>
<dbReference type="FunFam" id="1.20.58.1120:FF:000001">
    <property type="entry name" value="dynein heavy chain 2, axonemal"/>
    <property type="match status" value="1"/>
</dbReference>
<dbReference type="InterPro" id="IPR042228">
    <property type="entry name" value="Dynein_linker_3"/>
</dbReference>
<evidence type="ECO:0000256" key="14">
    <source>
        <dbReference type="ARBA" id="ARBA00023273"/>
    </source>
</evidence>
<keyword evidence="5" id="KW-0493">Microtubule</keyword>
<evidence type="ECO:0000256" key="15">
    <source>
        <dbReference type="SAM" id="Coils"/>
    </source>
</evidence>
<dbReference type="InterPro" id="IPR042219">
    <property type="entry name" value="AAA_lid_11_sf"/>
</dbReference>
<dbReference type="FunFam" id="3.40.50.300:FF:001328">
    <property type="entry name" value="Dynein heavy chain 6, axonemal"/>
    <property type="match status" value="1"/>
</dbReference>
<dbReference type="FunFam" id="1.20.920.30:FF:000005">
    <property type="entry name" value="Dynein, axonemal, heavy chain 2"/>
    <property type="match status" value="1"/>
</dbReference>
<dbReference type="InterPro" id="IPR041589">
    <property type="entry name" value="DNAH3_AAA_lid_1"/>
</dbReference>
<protein>
    <submittedName>
        <fullName evidence="26">Dynein axonemal heavy chain 1</fullName>
    </submittedName>
</protein>